<dbReference type="Proteomes" id="UP000193355">
    <property type="component" value="Unassembled WGS sequence"/>
</dbReference>
<evidence type="ECO:0000313" key="2">
    <source>
        <dbReference type="EMBL" id="SMG47878.1"/>
    </source>
</evidence>
<evidence type="ECO:0000256" key="1">
    <source>
        <dbReference type="SAM" id="Coils"/>
    </source>
</evidence>
<sequence>MEDNDSLLPGAVLFTETPEEKKLNSDLEILNQSVINYIHRTHQEIDARDKEIEGLKDRLASEEREHHDVKQRFEVLQQDHNNLEIARENCEKSRLRVDQENRDLREELDRTKNSLRAMEGIRKENESLKEERYVLLQEIESLRSEIKKIEGLNSGKVEELQNQFLQERNRMQDIQCSLEDKIRHLNELNAEEALSRERLGREKKQVVDEMERINGEKKEMREQFSRQLSLLQDQLKSSEKRAQENLRELEQKARKELVDLEREKSSRIAVLEKELNQKQREMSLKEHQIAQMESEHSRKLELAKKEFESRLSVELDDIKRKYYFELEKARKGGRWTGDQEDS</sequence>
<gene>
    <name evidence="2" type="ORF">SAMN06275492_14315</name>
</gene>
<dbReference type="EMBL" id="FXBB01000043">
    <property type="protein sequence ID" value="SMG47878.1"/>
    <property type="molecule type" value="Genomic_DNA"/>
</dbReference>
<keyword evidence="1" id="KW-0175">Coiled coil</keyword>
<feature type="coiled-coil region" evidence="1">
    <location>
        <begin position="45"/>
        <end position="295"/>
    </location>
</feature>
<proteinExistence type="predicted"/>
<organism evidence="2 3">
    <name type="scientific">Dethiosulfovibrio salsuginis</name>
    <dbReference type="NCBI Taxonomy" id="561720"/>
    <lineage>
        <taxon>Bacteria</taxon>
        <taxon>Thermotogati</taxon>
        <taxon>Synergistota</taxon>
        <taxon>Synergistia</taxon>
        <taxon>Synergistales</taxon>
        <taxon>Dethiosulfovibrionaceae</taxon>
        <taxon>Dethiosulfovibrio</taxon>
    </lineage>
</organism>
<dbReference type="Gene3D" id="1.10.287.1490">
    <property type="match status" value="1"/>
</dbReference>
<protein>
    <submittedName>
        <fullName evidence="2">Uncharacterized protein</fullName>
    </submittedName>
</protein>
<dbReference type="OrthoDB" id="9820767at2"/>
<dbReference type="AlphaFoldDB" id="A0A1X7L1Z8"/>
<dbReference type="RefSeq" id="WP_085545532.1">
    <property type="nucleotide sequence ID" value="NZ_FXBB01000043.1"/>
</dbReference>
<name>A0A1X7L1Z8_9BACT</name>
<dbReference type="STRING" id="561720.SAMN06275492_14315"/>
<keyword evidence="3" id="KW-1185">Reference proteome</keyword>
<reference evidence="3" key="1">
    <citation type="submission" date="2017-04" db="EMBL/GenBank/DDBJ databases">
        <authorList>
            <person name="Varghese N."/>
            <person name="Submissions S."/>
        </authorList>
    </citation>
    <scope>NUCLEOTIDE SEQUENCE [LARGE SCALE GENOMIC DNA]</scope>
    <source>
        <strain evidence="3">USBA 82</strain>
    </source>
</reference>
<evidence type="ECO:0000313" key="3">
    <source>
        <dbReference type="Proteomes" id="UP000193355"/>
    </source>
</evidence>
<accession>A0A1X7L1Z8</accession>